<dbReference type="AlphaFoldDB" id="A0A9C6SY12"/>
<feature type="compositionally biased region" description="Polar residues" evidence="1">
    <location>
        <begin position="1"/>
        <end position="18"/>
    </location>
</feature>
<feature type="region of interest" description="Disordered" evidence="1">
    <location>
        <begin position="1"/>
        <end position="49"/>
    </location>
</feature>
<accession>A0A9C6SY12</accession>
<dbReference type="GeneID" id="117564981"/>
<keyword evidence="2" id="KW-1185">Reference proteome</keyword>
<evidence type="ECO:0000256" key="1">
    <source>
        <dbReference type="SAM" id="MobiDB-lite"/>
    </source>
</evidence>
<gene>
    <name evidence="3" type="primary">LOC117564981</name>
</gene>
<dbReference type="Proteomes" id="UP000515160">
    <property type="component" value="Chromosome 2L"/>
</dbReference>
<feature type="region of interest" description="Disordered" evidence="1">
    <location>
        <begin position="185"/>
        <end position="210"/>
    </location>
</feature>
<evidence type="ECO:0000313" key="3">
    <source>
        <dbReference type="RefSeq" id="XP_051857943.1"/>
    </source>
</evidence>
<reference evidence="3" key="1">
    <citation type="submission" date="2025-08" db="UniProtKB">
        <authorList>
            <consortium name="RefSeq"/>
        </authorList>
    </citation>
    <scope>IDENTIFICATION</scope>
    <source>
        <strain evidence="3">15112-1751.03</strain>
        <tissue evidence="3">Whole Adult</tissue>
    </source>
</reference>
<organism evidence="2 3">
    <name type="scientific">Drosophila albomicans</name>
    <name type="common">Fruit fly</name>
    <dbReference type="NCBI Taxonomy" id="7291"/>
    <lineage>
        <taxon>Eukaryota</taxon>
        <taxon>Metazoa</taxon>
        <taxon>Ecdysozoa</taxon>
        <taxon>Arthropoda</taxon>
        <taxon>Hexapoda</taxon>
        <taxon>Insecta</taxon>
        <taxon>Pterygota</taxon>
        <taxon>Neoptera</taxon>
        <taxon>Endopterygota</taxon>
        <taxon>Diptera</taxon>
        <taxon>Brachycera</taxon>
        <taxon>Muscomorpha</taxon>
        <taxon>Ephydroidea</taxon>
        <taxon>Drosophilidae</taxon>
        <taxon>Drosophila</taxon>
    </lineage>
</organism>
<evidence type="ECO:0000313" key="2">
    <source>
        <dbReference type="Proteomes" id="UP000515160"/>
    </source>
</evidence>
<name>A0A9C6SY12_DROAB</name>
<protein>
    <submittedName>
        <fullName evidence="3">Uncharacterized protein LOC117564981 isoform X1</fullName>
    </submittedName>
</protein>
<dbReference type="RefSeq" id="XP_051857943.1">
    <property type="nucleotide sequence ID" value="XM_052001983.1"/>
</dbReference>
<sequence length="235" mass="26222">MHGSSLKSQVIENSNPSMLYSKEIGSAKTSDPDPEPIGDWSINAEDDDAQTRLAPRPLKPIVIVEPRLRRAAETTNLTSSNTDWFMLPTTVDFTNDMMRLVSSLSSVVQILTRMTNAAAQELRLHPEREEGFQGLRTLLNYADQMYTTLLQPQTFSMSRPESQRNQPAAQSHSLFHHLFEPIRNAGSREEAPSPSPLAERSRSSRRRRPYRVVAVTASEASLDFDADADPNGNGL</sequence>
<proteinExistence type="predicted"/>
<dbReference type="OrthoDB" id="7867355at2759"/>